<dbReference type="Gene3D" id="3.30.160.20">
    <property type="match status" value="2"/>
</dbReference>
<evidence type="ECO:0000256" key="1">
    <source>
        <dbReference type="ARBA" id="ARBA00022884"/>
    </source>
</evidence>
<dbReference type="GO" id="GO:0005634">
    <property type="term" value="C:nucleus"/>
    <property type="evidence" value="ECO:0007669"/>
    <property type="project" value="TreeGrafter"/>
</dbReference>
<reference evidence="4" key="1">
    <citation type="submission" date="2025-05" db="UniProtKB">
        <authorList>
            <consortium name="RefSeq"/>
        </authorList>
    </citation>
    <scope>NUCLEOTIDE SEQUENCE [LARGE SCALE GENOMIC DNA]</scope>
    <source>
        <strain evidence="4">14028-0561.14</strain>
    </source>
</reference>
<dbReference type="GO" id="GO:0070578">
    <property type="term" value="C:RISC-loading complex"/>
    <property type="evidence" value="ECO:0007669"/>
    <property type="project" value="TreeGrafter"/>
</dbReference>
<dbReference type="InterPro" id="IPR014720">
    <property type="entry name" value="dsRBD_dom"/>
</dbReference>
<evidence type="ECO:0000313" key="4">
    <source>
        <dbReference type="Proteomes" id="UP001652661"/>
    </source>
</evidence>
<proteinExistence type="predicted"/>
<evidence type="ECO:0000259" key="3">
    <source>
        <dbReference type="SMART" id="SM00358"/>
    </source>
</evidence>
<feature type="domain" description="DRBM" evidence="3">
    <location>
        <begin position="127"/>
        <end position="188"/>
    </location>
</feature>
<feature type="region of interest" description="Disordered" evidence="2">
    <location>
        <begin position="1"/>
        <end position="80"/>
    </location>
</feature>
<dbReference type="Proteomes" id="UP001652661">
    <property type="component" value="Chromosome 2R"/>
</dbReference>
<evidence type="ECO:0000313" key="5">
    <source>
        <dbReference type="RefSeq" id="XP_017019048.1"/>
    </source>
</evidence>
<dbReference type="GO" id="GO:0035197">
    <property type="term" value="F:siRNA binding"/>
    <property type="evidence" value="ECO:0007669"/>
    <property type="project" value="TreeGrafter"/>
</dbReference>
<feature type="domain" description="DRBM" evidence="3">
    <location>
        <begin position="266"/>
        <end position="327"/>
    </location>
</feature>
<evidence type="ECO:0000256" key="2">
    <source>
        <dbReference type="SAM" id="MobiDB-lite"/>
    </source>
</evidence>
<protein>
    <submittedName>
        <fullName evidence="5">Double-stranded RNA-specific editase 1-like</fullName>
    </submittedName>
</protein>
<dbReference type="GO" id="GO:0016442">
    <property type="term" value="C:RISC complex"/>
    <property type="evidence" value="ECO:0007669"/>
    <property type="project" value="TreeGrafter"/>
</dbReference>
<dbReference type="AlphaFoldDB" id="A0A6P4I911"/>
<accession>A0A6P4I911</accession>
<dbReference type="InterPro" id="IPR051247">
    <property type="entry name" value="RLC_Component"/>
</dbReference>
<gene>
    <name evidence="5" type="primary">LOC108072437</name>
</gene>
<organism evidence="4 5">
    <name type="scientific">Drosophila kikkawai</name>
    <name type="common">Fruit fly</name>
    <dbReference type="NCBI Taxonomy" id="30033"/>
    <lineage>
        <taxon>Eukaryota</taxon>
        <taxon>Metazoa</taxon>
        <taxon>Ecdysozoa</taxon>
        <taxon>Arthropoda</taxon>
        <taxon>Hexapoda</taxon>
        <taxon>Insecta</taxon>
        <taxon>Pterygota</taxon>
        <taxon>Neoptera</taxon>
        <taxon>Endopterygota</taxon>
        <taxon>Diptera</taxon>
        <taxon>Brachycera</taxon>
        <taxon>Muscomorpha</taxon>
        <taxon>Ephydroidea</taxon>
        <taxon>Drosophilidae</taxon>
        <taxon>Drosophila</taxon>
        <taxon>Sophophora</taxon>
    </lineage>
</organism>
<dbReference type="GO" id="GO:0070920">
    <property type="term" value="P:regulation of regulatory ncRNA processing"/>
    <property type="evidence" value="ECO:0007669"/>
    <property type="project" value="TreeGrafter"/>
</dbReference>
<dbReference type="GeneID" id="108072437"/>
<dbReference type="PANTHER" id="PTHR46205:SF5">
    <property type="entry name" value="BLANKS-RELATED"/>
    <property type="match status" value="1"/>
</dbReference>
<keyword evidence="4" id="KW-1185">Reference proteome</keyword>
<keyword evidence="1" id="KW-0694">RNA-binding</keyword>
<name>A0A6P4I911_DROKI</name>
<dbReference type="RefSeq" id="XP_017019048.1">
    <property type="nucleotide sequence ID" value="XM_017163559.3"/>
</dbReference>
<dbReference type="GO" id="GO:0005737">
    <property type="term" value="C:cytoplasm"/>
    <property type="evidence" value="ECO:0007669"/>
    <property type="project" value="TreeGrafter"/>
</dbReference>
<sequence length="340" mass="37640">MENNLSLLKENAEAEGETPENGDPLKSTELGEMPMPPLIKDEPMKNGTETAEDSVKESPLMGDSVEESPLMEDSVKESPLKEDSYHKPLVSIENIDVENVPIRKKPSELQRQRKIRGNRLLRKAILPRNALMALNELKGIQIEEFSFTSDKGKYTAMALINGIQYVGQGNSKMAAKNAACEKALCDYMTHKLMPIPLDGGNEESGDPEDDKSMLNLASFALHKLYLEWESKGFPIPSMLFPENNKDGTSESMARSELPNGWETMHPVSVLCLMRPNITFLDVEASGDQDDGLKCVRITVDNRPFTANARSKKIARRMVAIAACNALFGTNFTSTDLFLAA</sequence>
<dbReference type="SMART" id="SM00358">
    <property type="entry name" value="DSRM"/>
    <property type="match status" value="2"/>
</dbReference>
<dbReference type="GO" id="GO:0003725">
    <property type="term" value="F:double-stranded RNA binding"/>
    <property type="evidence" value="ECO:0007669"/>
    <property type="project" value="TreeGrafter"/>
</dbReference>
<dbReference type="OrthoDB" id="6363432at2759"/>
<dbReference type="SUPFAM" id="SSF54768">
    <property type="entry name" value="dsRNA-binding domain-like"/>
    <property type="match status" value="2"/>
</dbReference>
<reference evidence="5" key="2">
    <citation type="submission" date="2025-08" db="UniProtKB">
        <authorList>
            <consortium name="RefSeq"/>
        </authorList>
    </citation>
    <scope>IDENTIFICATION</scope>
    <source>
        <strain evidence="5">14028-0561.14</strain>
        <tissue evidence="5">Whole fly</tissue>
    </source>
</reference>
<dbReference type="PANTHER" id="PTHR46205">
    <property type="entry name" value="LOQUACIOUS, ISOFORM B"/>
    <property type="match status" value="1"/>
</dbReference>
<dbReference type="GO" id="GO:0030422">
    <property type="term" value="P:siRNA processing"/>
    <property type="evidence" value="ECO:0007669"/>
    <property type="project" value="TreeGrafter"/>
</dbReference>